<organism evidence="2 3">
    <name type="scientific">Leptomonas seymouri</name>
    <dbReference type="NCBI Taxonomy" id="5684"/>
    <lineage>
        <taxon>Eukaryota</taxon>
        <taxon>Discoba</taxon>
        <taxon>Euglenozoa</taxon>
        <taxon>Kinetoplastea</taxon>
        <taxon>Metakinetoplastina</taxon>
        <taxon>Trypanosomatida</taxon>
        <taxon>Trypanosomatidae</taxon>
        <taxon>Leishmaniinae</taxon>
        <taxon>Leptomonas</taxon>
    </lineage>
</organism>
<comment type="caution">
    <text evidence="2">The sequence shown here is derived from an EMBL/GenBank/DDBJ whole genome shotgun (WGS) entry which is preliminary data.</text>
</comment>
<dbReference type="GO" id="GO:0005739">
    <property type="term" value="C:mitochondrion"/>
    <property type="evidence" value="ECO:0007669"/>
    <property type="project" value="TreeGrafter"/>
</dbReference>
<sequence>MQSRLLRSSLVATNTPAVPCPLWTSMRLSLTHSAVVKRPSRRRYAAANTRGRVGQAKDLLMLMKGKPKEEAKAFYDSLFPRDKLDVLRLLHEKRRKRKNDHSSNALPKFYSAIFEKNYFFREEDVIEESTLGRGPGGQATNRRMQTAIVRHLPSNIIVKFSRFPSLWLNRRAARELLNLRLEERLLGPASRLGKARAAGKRRQRRRQRTVEYLTKKGSRLQAREAHDCHWVAFLEGAMPLPESAIQQMGLIAKGGPVTLALLFGAECNSWWPKLKAAVDASAAAATAEGNTKSFAKVPLMLRYLFPATYAYASDSEHQQWGKCKASTTARMNVARAFVCFCELFGLRLQEAECPSPASSQRCSLQKDGLNWVEYRSRMHHGGHLTPAAQVCWPHVYASLHELGMQAEARAIVIFFKREAKLAGRDESAAWAQEALKRLAQAVRESKALAPQDSHTEDGTKNVSR</sequence>
<dbReference type="VEuPathDB" id="TriTrypDB:Lsey_0416_0050"/>
<evidence type="ECO:0008006" key="4">
    <source>
        <dbReference type="Google" id="ProtNLM"/>
    </source>
</evidence>
<dbReference type="SUPFAM" id="SSF75620">
    <property type="entry name" value="Release factor"/>
    <property type="match status" value="1"/>
</dbReference>
<gene>
    <name evidence="2" type="ORF">ABL78_7773</name>
</gene>
<dbReference type="OrthoDB" id="277888at2759"/>
<dbReference type="OMA" id="RCHWLAF"/>
<dbReference type="InterPro" id="IPR052405">
    <property type="entry name" value="Mito_Transl_Release_Factor"/>
</dbReference>
<keyword evidence="3" id="KW-1185">Reference proteome</keyword>
<feature type="region of interest" description="Disordered" evidence="1">
    <location>
        <begin position="445"/>
        <end position="464"/>
    </location>
</feature>
<proteinExistence type="predicted"/>
<dbReference type="InterPro" id="IPR045853">
    <property type="entry name" value="Pep_chain_release_fac_I_sf"/>
</dbReference>
<protein>
    <recommendedName>
        <fullName evidence="4">Prokaryotic-type class I peptide chain release factors domain-containing protein</fullName>
    </recommendedName>
</protein>
<evidence type="ECO:0000313" key="3">
    <source>
        <dbReference type="Proteomes" id="UP000038009"/>
    </source>
</evidence>
<accession>A0A0N1HZ29</accession>
<feature type="compositionally biased region" description="Basic and acidic residues" evidence="1">
    <location>
        <begin position="453"/>
        <end position="464"/>
    </location>
</feature>
<dbReference type="Gene3D" id="3.30.160.20">
    <property type="match status" value="1"/>
</dbReference>
<dbReference type="PANTHER" id="PTHR46203">
    <property type="entry name" value="PROBABLE PEPTIDE CHAIN RELEASE FACTOR C12ORF65"/>
    <property type="match status" value="1"/>
</dbReference>
<dbReference type="AlphaFoldDB" id="A0A0N1HZ29"/>
<dbReference type="EMBL" id="LJSK01000416">
    <property type="protein sequence ID" value="KPI83205.1"/>
    <property type="molecule type" value="Genomic_DNA"/>
</dbReference>
<reference evidence="2 3" key="1">
    <citation type="journal article" date="2015" name="PLoS Pathog.">
        <title>Leptomonas seymouri: Adaptations to the Dixenous Life Cycle Analyzed by Genome Sequencing, Transcriptome Profiling and Co-infection with Leishmania donovani.</title>
        <authorList>
            <person name="Kraeva N."/>
            <person name="Butenko A."/>
            <person name="Hlavacova J."/>
            <person name="Kostygov A."/>
            <person name="Myskova J."/>
            <person name="Grybchuk D."/>
            <person name="Lestinova T."/>
            <person name="Votypka J."/>
            <person name="Volf P."/>
            <person name="Opperdoes F."/>
            <person name="Flegontov P."/>
            <person name="Lukes J."/>
            <person name="Yurchenko V."/>
        </authorList>
    </citation>
    <scope>NUCLEOTIDE SEQUENCE [LARGE SCALE GENOMIC DNA]</scope>
    <source>
        <strain evidence="2 3">ATCC 30220</strain>
    </source>
</reference>
<evidence type="ECO:0000313" key="2">
    <source>
        <dbReference type="EMBL" id="KPI83205.1"/>
    </source>
</evidence>
<dbReference type="PANTHER" id="PTHR46203:SF1">
    <property type="entry name" value="MITOCHONDRIAL TRANSLATION RELEASE FACTOR IN RESCUE"/>
    <property type="match status" value="1"/>
</dbReference>
<name>A0A0N1HZ29_LEPSE</name>
<evidence type="ECO:0000256" key="1">
    <source>
        <dbReference type="SAM" id="MobiDB-lite"/>
    </source>
</evidence>
<dbReference type="Proteomes" id="UP000038009">
    <property type="component" value="Unassembled WGS sequence"/>
</dbReference>